<name>A0A6J4PXW8_9PSEU</name>
<keyword evidence="1" id="KW-0489">Methyltransferase</keyword>
<sequence>MTAAETFWEDRYRGQGRVWSGRANPVLVDVVTPLPPGRALDLGCGEGGDAVWLAQRGWHVTAVDISTTALRRTVEHATEAGVADRVAVRRHELGATFPDGEFDLVSAQFLQSPVELARDAVLRRATAAVAPGGLLLVVEHGAVPPWGEGHHHHVFPTPDETLAALDLAPGAWEVERLGSPERVATGPGGQHGVLVDNVVAVRRL</sequence>
<organism evidence="5">
    <name type="scientific">uncultured Pseudonocardia sp</name>
    <dbReference type="NCBI Taxonomy" id="211455"/>
    <lineage>
        <taxon>Bacteria</taxon>
        <taxon>Bacillati</taxon>
        <taxon>Actinomycetota</taxon>
        <taxon>Actinomycetes</taxon>
        <taxon>Pseudonocardiales</taxon>
        <taxon>Pseudonocardiaceae</taxon>
        <taxon>Pseudonocardia</taxon>
        <taxon>environmental samples</taxon>
    </lineage>
</organism>
<proteinExistence type="predicted"/>
<dbReference type="SUPFAM" id="SSF53335">
    <property type="entry name" value="S-adenosyl-L-methionine-dependent methyltransferases"/>
    <property type="match status" value="1"/>
</dbReference>
<evidence type="ECO:0000256" key="2">
    <source>
        <dbReference type="ARBA" id="ARBA00022679"/>
    </source>
</evidence>
<dbReference type="AlphaFoldDB" id="A0A6J4PXW8"/>
<dbReference type="CDD" id="cd02440">
    <property type="entry name" value="AdoMet_MTases"/>
    <property type="match status" value="1"/>
</dbReference>
<keyword evidence="3" id="KW-0949">S-adenosyl-L-methionine</keyword>
<dbReference type="Pfam" id="PF13649">
    <property type="entry name" value="Methyltransf_25"/>
    <property type="match status" value="1"/>
</dbReference>
<keyword evidence="2" id="KW-0808">Transferase</keyword>
<dbReference type="GO" id="GO:0008168">
    <property type="term" value="F:methyltransferase activity"/>
    <property type="evidence" value="ECO:0007669"/>
    <property type="project" value="UniProtKB-KW"/>
</dbReference>
<dbReference type="EC" id="1.8.1.9" evidence="5"/>
<dbReference type="InterPro" id="IPR041698">
    <property type="entry name" value="Methyltransf_25"/>
</dbReference>
<dbReference type="GO" id="GO:0004791">
    <property type="term" value="F:thioredoxin-disulfide reductase (NADPH) activity"/>
    <property type="evidence" value="ECO:0007669"/>
    <property type="project" value="UniProtKB-EC"/>
</dbReference>
<dbReference type="Gene3D" id="3.40.50.150">
    <property type="entry name" value="Vaccinia Virus protein VP39"/>
    <property type="match status" value="1"/>
</dbReference>
<evidence type="ECO:0000256" key="1">
    <source>
        <dbReference type="ARBA" id="ARBA00022603"/>
    </source>
</evidence>
<dbReference type="GO" id="GO:0032259">
    <property type="term" value="P:methylation"/>
    <property type="evidence" value="ECO:0007669"/>
    <property type="project" value="UniProtKB-KW"/>
</dbReference>
<dbReference type="PANTHER" id="PTHR43464">
    <property type="entry name" value="METHYLTRANSFERASE"/>
    <property type="match status" value="1"/>
</dbReference>
<evidence type="ECO:0000256" key="3">
    <source>
        <dbReference type="ARBA" id="ARBA00022691"/>
    </source>
</evidence>
<dbReference type="InterPro" id="IPR029063">
    <property type="entry name" value="SAM-dependent_MTases_sf"/>
</dbReference>
<dbReference type="EMBL" id="CADCUS010000457">
    <property type="protein sequence ID" value="CAA9428855.1"/>
    <property type="molecule type" value="Genomic_DNA"/>
</dbReference>
<reference evidence="5" key="1">
    <citation type="submission" date="2020-02" db="EMBL/GenBank/DDBJ databases">
        <authorList>
            <person name="Meier V. D."/>
        </authorList>
    </citation>
    <scope>NUCLEOTIDE SEQUENCE</scope>
    <source>
        <strain evidence="5">AVDCRST_MAG66</strain>
    </source>
</reference>
<gene>
    <name evidence="5" type="ORF">AVDCRST_MAG66-3165</name>
</gene>
<dbReference type="PANTHER" id="PTHR43464:SF19">
    <property type="entry name" value="UBIQUINONE BIOSYNTHESIS O-METHYLTRANSFERASE, MITOCHONDRIAL"/>
    <property type="match status" value="1"/>
</dbReference>
<protein>
    <submittedName>
        <fullName evidence="5">Thioredoxin reductase</fullName>
        <ecNumber evidence="5">1.8.1.9</ecNumber>
    </submittedName>
</protein>
<evidence type="ECO:0000259" key="4">
    <source>
        <dbReference type="Pfam" id="PF13649"/>
    </source>
</evidence>
<feature type="domain" description="Methyltransferase" evidence="4">
    <location>
        <begin position="40"/>
        <end position="133"/>
    </location>
</feature>
<evidence type="ECO:0000313" key="5">
    <source>
        <dbReference type="EMBL" id="CAA9428855.1"/>
    </source>
</evidence>
<accession>A0A6J4PXW8</accession>
<keyword evidence="5" id="KW-0560">Oxidoreductase</keyword>